<dbReference type="SUPFAM" id="SSF52980">
    <property type="entry name" value="Restriction endonuclease-like"/>
    <property type="match status" value="1"/>
</dbReference>
<sequence>MYETIGTAGMAHEEWLRLRKTGIGGSDAGAICGLNPYASPMSVYKDKTSDDMDKEDSESMRQGRDLEDYVARRFMEATGLKVRRSNQMYRSREYPFMIADVDRLVAGKDAGLECKTASAYSSDKWKDGEIPPHYLIQCCHYMAVTGKKEWYIAVVILGQEFKYARITRDEDMIRNLIAIESDFWANHVVPGELPGPDGSKACDEVLEQYFHITRKGSAIPLVGFDRKLERYEELDGLMKKLGQEQKQIEQEIKLYMKDNETAFNDRYRVTWNRVDTARLDTKRIKAERPDVYQEFVNTTSSRRFTVKAA</sequence>
<dbReference type="InterPro" id="IPR011604">
    <property type="entry name" value="PDDEXK-like_dom_sf"/>
</dbReference>
<dbReference type="InterPro" id="IPR051703">
    <property type="entry name" value="NF-kappa-B_Signaling_Reg"/>
</dbReference>
<name>A0AA41FJL7_9FIRM</name>
<feature type="domain" description="YqaJ viral recombinase" evidence="3">
    <location>
        <begin position="14"/>
        <end position="147"/>
    </location>
</feature>
<accession>A0AA41FJL7</accession>
<keyword evidence="4" id="KW-0255">Endonuclease</keyword>
<keyword evidence="4" id="KW-0540">Nuclease</keyword>
<proteinExistence type="predicted"/>
<evidence type="ECO:0000256" key="1">
    <source>
        <dbReference type="ARBA" id="ARBA00022801"/>
    </source>
</evidence>
<dbReference type="AlphaFoldDB" id="A0AA41FJL7"/>
<organism evidence="4 5">
    <name type="scientific">Enterocloster citroniae</name>
    <dbReference type="NCBI Taxonomy" id="358743"/>
    <lineage>
        <taxon>Bacteria</taxon>
        <taxon>Bacillati</taxon>
        <taxon>Bacillota</taxon>
        <taxon>Clostridia</taxon>
        <taxon>Lachnospirales</taxon>
        <taxon>Lachnospiraceae</taxon>
        <taxon>Enterocloster</taxon>
    </lineage>
</organism>
<dbReference type="Gene3D" id="3.90.320.10">
    <property type="match status" value="1"/>
</dbReference>
<dbReference type="GO" id="GO:0004519">
    <property type="term" value="F:endonuclease activity"/>
    <property type="evidence" value="ECO:0007669"/>
    <property type="project" value="UniProtKB-KW"/>
</dbReference>
<dbReference type="InterPro" id="IPR019080">
    <property type="entry name" value="YqaJ_viral_recombinase"/>
</dbReference>
<dbReference type="PANTHER" id="PTHR46609:SF6">
    <property type="entry name" value="EXONUCLEASE, PHAGE-TYPE_RECB, C-TERMINAL DOMAIN-CONTAINING PROTEIN-RELATED"/>
    <property type="match status" value="1"/>
</dbReference>
<dbReference type="GO" id="GO:0016787">
    <property type="term" value="F:hydrolase activity"/>
    <property type="evidence" value="ECO:0007669"/>
    <property type="project" value="UniProtKB-KW"/>
</dbReference>
<reference evidence="4" key="1">
    <citation type="journal article" date="2021" name="Gut Microbes">
        <title>A synthetic consortium of 100 gut commensals modulates the composition and function in a colon model of the microbiome of elderly subjects.</title>
        <authorList>
            <person name="Perez M."/>
            <person name="Ntemiri A."/>
            <person name="Tan H."/>
            <person name="Harris H.M.B."/>
            <person name="Roager H.M."/>
            <person name="Ribiere C."/>
            <person name="O'Toole P.W."/>
        </authorList>
    </citation>
    <scope>NUCLEOTIDE SEQUENCE</scope>
    <source>
        <strain evidence="4">MCC335</strain>
    </source>
</reference>
<keyword evidence="1" id="KW-0378">Hydrolase</keyword>
<dbReference type="NCBIfam" id="TIGR03033">
    <property type="entry name" value="phage_rel_nuc"/>
    <property type="match status" value="1"/>
</dbReference>
<keyword evidence="2" id="KW-0175">Coiled coil</keyword>
<dbReference type="RefSeq" id="WP_215630329.1">
    <property type="nucleotide sequence ID" value="NZ_WQPS01000065.1"/>
</dbReference>
<evidence type="ECO:0000259" key="3">
    <source>
        <dbReference type="Pfam" id="PF09588"/>
    </source>
</evidence>
<dbReference type="InterPro" id="IPR011335">
    <property type="entry name" value="Restrct_endonuc-II-like"/>
</dbReference>
<dbReference type="PANTHER" id="PTHR46609">
    <property type="entry name" value="EXONUCLEASE, PHAGE-TYPE/RECB, C-TERMINAL DOMAIN-CONTAINING PROTEIN"/>
    <property type="match status" value="1"/>
</dbReference>
<gene>
    <name evidence="4" type="ORF">GPL26_24295</name>
</gene>
<evidence type="ECO:0000313" key="4">
    <source>
        <dbReference type="EMBL" id="MBT9812722.1"/>
    </source>
</evidence>
<dbReference type="EMBL" id="WQPS01000065">
    <property type="protein sequence ID" value="MBT9812722.1"/>
    <property type="molecule type" value="Genomic_DNA"/>
</dbReference>
<dbReference type="Proteomes" id="UP000708338">
    <property type="component" value="Unassembled WGS sequence"/>
</dbReference>
<comment type="caution">
    <text evidence="4">The sequence shown here is derived from an EMBL/GenBank/DDBJ whole genome shotgun (WGS) entry which is preliminary data.</text>
</comment>
<evidence type="ECO:0000256" key="2">
    <source>
        <dbReference type="SAM" id="Coils"/>
    </source>
</evidence>
<dbReference type="Pfam" id="PF09588">
    <property type="entry name" value="YqaJ"/>
    <property type="match status" value="1"/>
</dbReference>
<feature type="coiled-coil region" evidence="2">
    <location>
        <begin position="231"/>
        <end position="258"/>
    </location>
</feature>
<protein>
    <submittedName>
        <fullName evidence="4">Endonuclease</fullName>
    </submittedName>
</protein>
<dbReference type="InterPro" id="IPR017482">
    <property type="entry name" value="Lambda-type_endonuclease"/>
</dbReference>
<evidence type="ECO:0000313" key="5">
    <source>
        <dbReference type="Proteomes" id="UP000708338"/>
    </source>
</evidence>